<evidence type="ECO:0000256" key="1">
    <source>
        <dbReference type="ARBA" id="ARBA00004123"/>
    </source>
</evidence>
<protein>
    <recommendedName>
        <fullName evidence="6">Velvet domain-containing protein</fullName>
    </recommendedName>
</protein>
<feature type="domain" description="Velvet" evidence="6">
    <location>
        <begin position="26"/>
        <end position="293"/>
    </location>
</feature>
<keyword evidence="3" id="KW-0804">Transcription</keyword>
<dbReference type="PANTHER" id="PTHR33572">
    <property type="entry name" value="SPORE DEVELOPMENT REGULATOR VOSA"/>
    <property type="match status" value="1"/>
</dbReference>
<dbReference type="AlphaFoldDB" id="A0A067Q7Z9"/>
<evidence type="ECO:0000313" key="7">
    <source>
        <dbReference type="EMBL" id="KDQ58721.1"/>
    </source>
</evidence>
<dbReference type="InParanoid" id="A0A067Q7Z9"/>
<comment type="subcellular location">
    <subcellularLocation>
        <location evidence="1">Nucleus</location>
    </subcellularLocation>
</comment>
<evidence type="ECO:0000256" key="5">
    <source>
        <dbReference type="SAM" id="MobiDB-lite"/>
    </source>
</evidence>
<dbReference type="GO" id="GO:0005634">
    <property type="term" value="C:nucleus"/>
    <property type="evidence" value="ECO:0007669"/>
    <property type="project" value="UniProtKB-SubCell"/>
</dbReference>
<evidence type="ECO:0000256" key="4">
    <source>
        <dbReference type="ARBA" id="ARBA00023242"/>
    </source>
</evidence>
<dbReference type="PANTHER" id="PTHR33572:SF3">
    <property type="entry name" value="VELVET COMPLEX SUBUNIT B"/>
    <property type="match status" value="1"/>
</dbReference>
<dbReference type="InterPro" id="IPR038491">
    <property type="entry name" value="Velvet_dom_sf"/>
</dbReference>
<keyword evidence="4" id="KW-0539">Nucleus</keyword>
<keyword evidence="2" id="KW-0805">Transcription regulation</keyword>
<gene>
    <name evidence="7" type="ORF">JAAARDRAFT_128280</name>
</gene>
<evidence type="ECO:0000256" key="3">
    <source>
        <dbReference type="ARBA" id="ARBA00023163"/>
    </source>
</evidence>
<dbReference type="Proteomes" id="UP000027265">
    <property type="component" value="Unassembled WGS sequence"/>
</dbReference>
<reference evidence="8" key="1">
    <citation type="journal article" date="2014" name="Proc. Natl. Acad. Sci. U.S.A.">
        <title>Extensive sampling of basidiomycete genomes demonstrates inadequacy of the white-rot/brown-rot paradigm for wood decay fungi.</title>
        <authorList>
            <person name="Riley R."/>
            <person name="Salamov A.A."/>
            <person name="Brown D.W."/>
            <person name="Nagy L.G."/>
            <person name="Floudas D."/>
            <person name="Held B.W."/>
            <person name="Levasseur A."/>
            <person name="Lombard V."/>
            <person name="Morin E."/>
            <person name="Otillar R."/>
            <person name="Lindquist E.A."/>
            <person name="Sun H."/>
            <person name="LaButti K.M."/>
            <person name="Schmutz J."/>
            <person name="Jabbour D."/>
            <person name="Luo H."/>
            <person name="Baker S.E."/>
            <person name="Pisabarro A.G."/>
            <person name="Walton J.D."/>
            <person name="Blanchette R.A."/>
            <person name="Henrissat B."/>
            <person name="Martin F."/>
            <person name="Cullen D."/>
            <person name="Hibbett D.S."/>
            <person name="Grigoriev I.V."/>
        </authorList>
    </citation>
    <scope>NUCLEOTIDE SEQUENCE [LARGE SCALE GENOMIC DNA]</scope>
    <source>
        <strain evidence="8">MUCL 33604</strain>
    </source>
</reference>
<organism evidence="7 8">
    <name type="scientific">Jaapia argillacea MUCL 33604</name>
    <dbReference type="NCBI Taxonomy" id="933084"/>
    <lineage>
        <taxon>Eukaryota</taxon>
        <taxon>Fungi</taxon>
        <taxon>Dikarya</taxon>
        <taxon>Basidiomycota</taxon>
        <taxon>Agaricomycotina</taxon>
        <taxon>Agaricomycetes</taxon>
        <taxon>Agaricomycetidae</taxon>
        <taxon>Jaapiales</taxon>
        <taxon>Jaapiaceae</taxon>
        <taxon>Jaapia</taxon>
    </lineage>
</organism>
<dbReference type="Gene3D" id="2.60.40.3960">
    <property type="entry name" value="Velvet domain"/>
    <property type="match status" value="1"/>
</dbReference>
<feature type="region of interest" description="Disordered" evidence="5">
    <location>
        <begin position="294"/>
        <end position="338"/>
    </location>
</feature>
<name>A0A067Q7Z9_9AGAM</name>
<dbReference type="PROSITE" id="PS51821">
    <property type="entry name" value="VELVET"/>
    <property type="match status" value="1"/>
</dbReference>
<evidence type="ECO:0000259" key="6">
    <source>
        <dbReference type="PROSITE" id="PS51821"/>
    </source>
</evidence>
<accession>A0A067Q7Z9</accession>
<dbReference type="HOGENOM" id="CLU_044751_0_0_1"/>
<proteinExistence type="predicted"/>
<dbReference type="Pfam" id="PF11754">
    <property type="entry name" value="Velvet"/>
    <property type="match status" value="1"/>
</dbReference>
<dbReference type="InterPro" id="IPR037525">
    <property type="entry name" value="Velvet_dom"/>
</dbReference>
<dbReference type="InterPro" id="IPR021740">
    <property type="entry name" value="Velvet"/>
</dbReference>
<keyword evidence="8" id="KW-1185">Reference proteome</keyword>
<evidence type="ECO:0000256" key="2">
    <source>
        <dbReference type="ARBA" id="ARBA00023015"/>
    </source>
</evidence>
<sequence length="338" mass="37436">MQVSGSTHVAVVIGQPVHFTQGEFTGQTIRAVLSEIQQPEIGRKYARKDRRPLDPPPVVELKLFRVYHLGTDRQVEVEMENYSNIQSSGRLCHVDLFPVPDPSATQHQAVASSSTTLIDHTDLGLGMSYQNSSEFATPSGSNIPNPIVDGSVFLYPIGPRPAHHIAPPFPNHEPDVVVQSISESSHRENLKCTEALSGTTFTEAVCIEYEGKERLMLIFPDLAVKMIGTFILRYRYFDIFARSESSGPHDLPILAECLGGPFRVFSTKEFPGLGPSTALTKHITRWGVRANLRDSERKRRRPGEIPNSTIDPPVASDLSPSVDVAPVFEPPSEWIPYE</sequence>
<evidence type="ECO:0000313" key="8">
    <source>
        <dbReference type="Proteomes" id="UP000027265"/>
    </source>
</evidence>
<dbReference type="OrthoDB" id="5599552at2759"/>
<dbReference type="EMBL" id="KL197717">
    <property type="protein sequence ID" value="KDQ58721.1"/>
    <property type="molecule type" value="Genomic_DNA"/>
</dbReference>